<proteinExistence type="predicted"/>
<dbReference type="Proteomes" id="UP000070080">
    <property type="component" value="Unassembled WGS sequence"/>
</dbReference>
<gene>
    <name evidence="1" type="ORF">HMPREF1872_01084</name>
</gene>
<comment type="caution">
    <text evidence="1">The sequence shown here is derived from an EMBL/GenBank/DDBJ whole genome shotgun (WGS) entry which is preliminary data.</text>
</comment>
<evidence type="ECO:0000313" key="2">
    <source>
        <dbReference type="Proteomes" id="UP000070080"/>
    </source>
</evidence>
<dbReference type="STRING" id="1497955.HMPREF1872_01084"/>
<organism evidence="1 2">
    <name type="scientific">Amygdalobacter nucleatus</name>
    <dbReference type="NCBI Taxonomy" id="3029274"/>
    <lineage>
        <taxon>Bacteria</taxon>
        <taxon>Bacillati</taxon>
        <taxon>Bacillota</taxon>
        <taxon>Clostridia</taxon>
        <taxon>Eubacteriales</taxon>
        <taxon>Oscillospiraceae</taxon>
        <taxon>Amygdalobacter</taxon>
    </lineage>
</organism>
<name>A0A133Y9J2_9FIRM</name>
<reference evidence="2" key="1">
    <citation type="submission" date="2016-01" db="EMBL/GenBank/DDBJ databases">
        <authorList>
            <person name="Mitreva M."/>
            <person name="Pepin K.H."/>
            <person name="Mihindukulasuriya K.A."/>
            <person name="Fulton R."/>
            <person name="Fronick C."/>
            <person name="O'Laughlin M."/>
            <person name="Miner T."/>
            <person name="Herter B."/>
            <person name="Rosa B.A."/>
            <person name="Cordes M."/>
            <person name="Tomlinson C."/>
            <person name="Wollam A."/>
            <person name="Palsikar V.B."/>
            <person name="Mardis E.R."/>
            <person name="Wilson R.K."/>
        </authorList>
    </citation>
    <scope>NUCLEOTIDE SEQUENCE [LARGE SCALE GENOMIC DNA]</scope>
    <source>
        <strain evidence="2">KA00274</strain>
    </source>
</reference>
<evidence type="ECO:0008006" key="3">
    <source>
        <dbReference type="Google" id="ProtNLM"/>
    </source>
</evidence>
<dbReference type="EMBL" id="LSCV01000035">
    <property type="protein sequence ID" value="KXB39908.1"/>
    <property type="molecule type" value="Genomic_DNA"/>
</dbReference>
<evidence type="ECO:0000313" key="1">
    <source>
        <dbReference type="EMBL" id="KXB39908.1"/>
    </source>
</evidence>
<dbReference type="InterPro" id="IPR024269">
    <property type="entry name" value="DUF3791"/>
</dbReference>
<dbReference type="RefSeq" id="WP_066714559.1">
    <property type="nucleotide sequence ID" value="NZ_JARFNM010000001.1"/>
</dbReference>
<keyword evidence="2" id="KW-1185">Reference proteome</keyword>
<accession>A0A133Y9J2</accession>
<dbReference type="Pfam" id="PF12668">
    <property type="entry name" value="DUF3791"/>
    <property type="match status" value="1"/>
</dbReference>
<dbReference type="OrthoDB" id="361365at2"/>
<dbReference type="AlphaFoldDB" id="A0A133Y9J2"/>
<protein>
    <recommendedName>
        <fullName evidence="3">DUF3791 domain-containing protein</fullName>
    </recommendedName>
</protein>
<sequence length="72" mass="8224">MRSEQLEFAIFCIESVAAKLKVNAAKVYVALTEQADILNTYIISEYEVLHTQSKEYIVEDIIDVMQKKGVKL</sequence>